<dbReference type="InterPro" id="IPR012334">
    <property type="entry name" value="Pectin_lyas_fold"/>
</dbReference>
<protein>
    <recommendedName>
        <fullName evidence="4">Right handed beta helix region</fullName>
    </recommendedName>
</protein>
<dbReference type="Gene3D" id="2.160.20.10">
    <property type="entry name" value="Single-stranded right-handed beta-helix, Pectin lyase-like"/>
    <property type="match status" value="1"/>
</dbReference>
<evidence type="ECO:0000256" key="1">
    <source>
        <dbReference type="SAM" id="MobiDB-lite"/>
    </source>
</evidence>
<gene>
    <name evidence="2" type="ORF">Asi02nite_38100</name>
</gene>
<dbReference type="RefSeq" id="WP_203714720.1">
    <property type="nucleotide sequence ID" value="NZ_BONE01000029.1"/>
</dbReference>
<organism evidence="2 3">
    <name type="scientific">Asanoa siamensis</name>
    <dbReference type="NCBI Taxonomy" id="926357"/>
    <lineage>
        <taxon>Bacteria</taxon>
        <taxon>Bacillati</taxon>
        <taxon>Actinomycetota</taxon>
        <taxon>Actinomycetes</taxon>
        <taxon>Micromonosporales</taxon>
        <taxon>Micromonosporaceae</taxon>
        <taxon>Asanoa</taxon>
    </lineage>
</organism>
<accession>A0ABQ4CSN9</accession>
<reference evidence="2 3" key="1">
    <citation type="submission" date="2021-01" db="EMBL/GenBank/DDBJ databases">
        <title>Whole genome shotgun sequence of Asanoa siamensis NBRC 107932.</title>
        <authorList>
            <person name="Komaki H."/>
            <person name="Tamura T."/>
        </authorList>
    </citation>
    <scope>NUCLEOTIDE SEQUENCE [LARGE SCALE GENOMIC DNA]</scope>
    <source>
        <strain evidence="2 3">NBRC 107932</strain>
    </source>
</reference>
<feature type="region of interest" description="Disordered" evidence="1">
    <location>
        <begin position="1"/>
        <end position="39"/>
    </location>
</feature>
<dbReference type="Proteomes" id="UP000604117">
    <property type="component" value="Unassembled WGS sequence"/>
</dbReference>
<sequence>MAPGFYPETVVVPSGEPGRPITLRGGQSPGSRRAELQGTRTSPAFRVSGVHDVVIDRFDVGPGLGPAPFQPGVLVENSSDITITNGWIDEVQAPAIAIKGDSHRVTVSGMSASSYRSPVFSVGAGATDTLLANNSTHSRRTAADPNFAAIAVADAPRTIVTNNTVVTDCHDGVAVTGASPGFALHNSVVRTTEVGGPGRCAEPGIDPAGSTPVTVAGAAATDGRVDYNALDPGHRGPLYRWAGASYATPGALRAATGQAAHDLGTDPKIADADPGDVGWSLLADSPGIDSALAAAPGVQATDLRGNPHADKPDTANSGGGYVDRGAVELVPTPNLSIAVAHAPGGGALETLSTTTRTSPWATDGPIGTLEFTGDGEDPVLDRTGSARTTFDFAGNVCVHVRLSLDGFRSNVLRGLASECIMLTAAYNPVTPRRVLDTRSGFGVVPAAGPVPIGPDAAVDFYVNNPLWTASAVVLNVTATQPTTSGFLKVYEHLDAEPDASNVNFAAGQTIANLVTVRVQEKTARIRIRNGGRGTVHVLADLAGYYANTGNGFAAGAPARVLDTRSAVGVPGTAPIAANGKVTVDLSTRVPAGTTAAALNLTVTGPTKGGLFTAFAPGQAVPTASNLNFVAGQTVNNMVIAPVVDGKVAFAHTGSGTVHLIADLAGWFPPGARDLYLPWMPTRIADTRGTPVGPGQTVRVSISRSACPVRGCPPPSAVVANLTVTNAQRSGYLSVYPYGGPRPTQSVLNFGAGQTVATLVTVGLGEDSFLVYNGGKGPVDVLVDQAGFYVGPES</sequence>
<dbReference type="InterPro" id="IPR011050">
    <property type="entry name" value="Pectin_lyase_fold/virulence"/>
</dbReference>
<dbReference type="SUPFAM" id="SSF51126">
    <property type="entry name" value="Pectin lyase-like"/>
    <property type="match status" value="1"/>
</dbReference>
<evidence type="ECO:0000313" key="2">
    <source>
        <dbReference type="EMBL" id="GIF74292.1"/>
    </source>
</evidence>
<keyword evidence="3" id="KW-1185">Reference proteome</keyword>
<proteinExistence type="predicted"/>
<name>A0ABQ4CSN9_9ACTN</name>
<evidence type="ECO:0000313" key="3">
    <source>
        <dbReference type="Proteomes" id="UP000604117"/>
    </source>
</evidence>
<evidence type="ECO:0008006" key="4">
    <source>
        <dbReference type="Google" id="ProtNLM"/>
    </source>
</evidence>
<dbReference type="EMBL" id="BONE01000029">
    <property type="protein sequence ID" value="GIF74292.1"/>
    <property type="molecule type" value="Genomic_DNA"/>
</dbReference>
<comment type="caution">
    <text evidence="2">The sequence shown here is derived from an EMBL/GenBank/DDBJ whole genome shotgun (WGS) entry which is preliminary data.</text>
</comment>
<feature type="region of interest" description="Disordered" evidence="1">
    <location>
        <begin position="301"/>
        <end position="320"/>
    </location>
</feature>